<feature type="compositionally biased region" description="Basic and acidic residues" evidence="2">
    <location>
        <begin position="1"/>
        <end position="13"/>
    </location>
</feature>
<dbReference type="PANTHER" id="PTHR13593">
    <property type="match status" value="1"/>
</dbReference>
<reference evidence="4 5" key="1">
    <citation type="submission" date="2015-09" db="EMBL/GenBank/DDBJ databases">
        <title>Genome announcement of multiple Pseudomonas syringae strains.</title>
        <authorList>
            <person name="Thakur S."/>
            <person name="Wang P.W."/>
            <person name="Gong Y."/>
            <person name="Weir B.S."/>
            <person name="Guttman D.S."/>
        </authorList>
    </citation>
    <scope>NUCLEOTIDE SEQUENCE [LARGE SCALE GENOMIC DNA]</scope>
    <source>
        <strain evidence="4 5">ICMP3882</strain>
    </source>
</reference>
<dbReference type="GO" id="GO:0006629">
    <property type="term" value="P:lipid metabolic process"/>
    <property type="evidence" value="ECO:0007669"/>
    <property type="project" value="InterPro"/>
</dbReference>
<dbReference type="InterPro" id="IPR051057">
    <property type="entry name" value="PI-PLC_domain"/>
</dbReference>
<dbReference type="PATRIC" id="fig|55398.3.peg.4950"/>
<comment type="caution">
    <text evidence="4">The sequence shown here is derived from an EMBL/GenBank/DDBJ whole genome shotgun (WGS) entry which is preliminary data.</text>
</comment>
<dbReference type="InterPro" id="IPR017946">
    <property type="entry name" value="PLC-like_Pdiesterase_TIM-brl"/>
</dbReference>
<proteinExistence type="predicted"/>
<dbReference type="EMBL" id="LJRF01000153">
    <property type="protein sequence ID" value="KPY44956.1"/>
    <property type="molecule type" value="Genomic_DNA"/>
</dbReference>
<gene>
    <name evidence="4" type="ORF">ALO47_03972</name>
</gene>
<dbReference type="Pfam" id="PF20944">
    <property type="entry name" value="StcE_b-sandwich"/>
    <property type="match status" value="1"/>
</dbReference>
<feature type="domain" description="Metalloprotease StcE beta-sandwich" evidence="3">
    <location>
        <begin position="488"/>
        <end position="553"/>
    </location>
</feature>
<name>A0A0P9YZV0_PSESI</name>
<evidence type="ECO:0000256" key="1">
    <source>
        <dbReference type="SAM" id="Coils"/>
    </source>
</evidence>
<dbReference type="AlphaFoldDB" id="A0A0P9YZV0"/>
<accession>A0A0P9YZV0</accession>
<evidence type="ECO:0000313" key="5">
    <source>
        <dbReference type="Proteomes" id="UP000050554"/>
    </source>
</evidence>
<dbReference type="PANTHER" id="PTHR13593:SF113">
    <property type="entry name" value="SI:DKEY-266F7.9"/>
    <property type="match status" value="1"/>
</dbReference>
<dbReference type="SUPFAM" id="SSF51695">
    <property type="entry name" value="PLC-like phosphodiesterases"/>
    <property type="match status" value="1"/>
</dbReference>
<evidence type="ECO:0000313" key="4">
    <source>
        <dbReference type="EMBL" id="KPY44956.1"/>
    </source>
</evidence>
<dbReference type="Gene3D" id="3.20.20.190">
    <property type="entry name" value="Phosphatidylinositol (PI) phosphodiesterase"/>
    <property type="match status" value="1"/>
</dbReference>
<feature type="compositionally biased region" description="Polar residues" evidence="2">
    <location>
        <begin position="14"/>
        <end position="45"/>
    </location>
</feature>
<evidence type="ECO:0000256" key="2">
    <source>
        <dbReference type="SAM" id="MobiDB-lite"/>
    </source>
</evidence>
<evidence type="ECO:0000259" key="3">
    <source>
        <dbReference type="Pfam" id="PF20944"/>
    </source>
</evidence>
<organism evidence="4 5">
    <name type="scientific">Pseudomonas syringae pv. ribicola</name>
    <dbReference type="NCBI Taxonomy" id="55398"/>
    <lineage>
        <taxon>Bacteria</taxon>
        <taxon>Pseudomonadati</taxon>
        <taxon>Pseudomonadota</taxon>
        <taxon>Gammaproteobacteria</taxon>
        <taxon>Pseudomonadales</taxon>
        <taxon>Pseudomonadaceae</taxon>
        <taxon>Pseudomonas</taxon>
    </lineage>
</organism>
<feature type="coiled-coil region" evidence="1">
    <location>
        <begin position="107"/>
        <end position="156"/>
    </location>
</feature>
<dbReference type="Gene3D" id="2.60.120.1230">
    <property type="match status" value="1"/>
</dbReference>
<dbReference type="GO" id="GO:0008081">
    <property type="term" value="F:phosphoric diester hydrolase activity"/>
    <property type="evidence" value="ECO:0007669"/>
    <property type="project" value="InterPro"/>
</dbReference>
<protein>
    <recommendedName>
        <fullName evidence="3">Metalloprotease StcE beta-sandwich domain-containing protein</fullName>
    </recommendedName>
</protein>
<keyword evidence="1" id="KW-0175">Coiled coil</keyword>
<feature type="region of interest" description="Disordered" evidence="2">
    <location>
        <begin position="1"/>
        <end position="61"/>
    </location>
</feature>
<sequence length="558" mass="63480">MAMNGEDERKVDSEQPQQTDRAADTEPSTAGTEHETTPSLEQAQQPVEEPSALDATTPARDEERHRLATWIKEYSSVLKKRIEDELGAVEKLIDTGPDQPPPHPESMDTLDAERLAKQQELQRLSTEFKDRLRHLITSAEEALRQVEENIAEYSRSGGSMLSGCPGGGGVSGGVCRPFTNEDRSTWQTTYHGGRTLRIMDTILPGTHDSGMDKDASYTNSYETCQDISPHHQLMNGIRVLDLRVEFKENAPINSHSRFSIYHDLNSGRTVGYDILEGVKMFRNHKPANGNPKKEIVILDFHQFKNFTDAAHKELHALIKNSLGAAIIPRWMNALTIEQIWNHGDYGVVIAYEDDRRDPLFWDGVKQKWIGENFPSTDELKEFMDGIATYPKPYDELWSIQCAKYNKIPIATPDDFSDKIREWFYSEDQGSYIQKFYIINTDWSLRQRLVDNCIHANRIRAESMVSGVAIDVPQSEEYQINYTGRYLIVQVRNSHWTRKLRLPEGGYETCPLQIKSTADYSTELMLAGSDNPATSITLNKGDVVSFILRDKKWRMLGSN</sequence>
<dbReference type="InterPro" id="IPR048990">
    <property type="entry name" value="StcE_b-sandwich"/>
</dbReference>
<dbReference type="Proteomes" id="UP000050554">
    <property type="component" value="Unassembled WGS sequence"/>
</dbReference>